<dbReference type="Gene3D" id="3.40.50.1820">
    <property type="entry name" value="alpha/beta hydrolase"/>
    <property type="match status" value="1"/>
</dbReference>
<comment type="caution">
    <text evidence="1">The sequence shown here is derived from an EMBL/GenBank/DDBJ whole genome shotgun (WGS) entry which is preliminary data.</text>
</comment>
<name>A0A9D1U8I2_9BACT</name>
<sequence>MNFTFQRNPQRLLDLCGFSAIRDRQEEKAFLAKARTLDNAAFRPLLLVVGGFIDQILGNSYAVSARCPNDLRERHDIWFREHYEGRRMRELAAFYAAKGQPIRLIGHSWGGDAVVNAVARKVDAPIDLLITLDPVSRKGPPRQRLANVRHWLNIYIDYSRSAWFDIPNIVARIGGPWEGVACADRNIACPPAMTHAWAWGMFERYGEAVLRDASGGKEATAPLPPVRGE</sequence>
<keyword evidence="1" id="KW-0378">Hydrolase</keyword>
<organism evidence="1 2">
    <name type="scientific">Candidatus Bilophila faecipullorum</name>
    <dbReference type="NCBI Taxonomy" id="2838482"/>
    <lineage>
        <taxon>Bacteria</taxon>
        <taxon>Pseudomonadati</taxon>
        <taxon>Thermodesulfobacteriota</taxon>
        <taxon>Desulfovibrionia</taxon>
        <taxon>Desulfovibrionales</taxon>
        <taxon>Desulfovibrionaceae</taxon>
        <taxon>Bilophila</taxon>
    </lineage>
</organism>
<dbReference type="SUPFAM" id="SSF53474">
    <property type="entry name" value="alpha/beta-Hydrolases"/>
    <property type="match status" value="1"/>
</dbReference>
<proteinExistence type="predicted"/>
<dbReference type="GO" id="GO:0016787">
    <property type="term" value="F:hydrolase activity"/>
    <property type="evidence" value="ECO:0007669"/>
    <property type="project" value="UniProtKB-KW"/>
</dbReference>
<dbReference type="InterPro" id="IPR029058">
    <property type="entry name" value="AB_hydrolase_fold"/>
</dbReference>
<reference evidence="1" key="2">
    <citation type="submission" date="2021-04" db="EMBL/GenBank/DDBJ databases">
        <authorList>
            <person name="Gilroy R."/>
        </authorList>
    </citation>
    <scope>NUCLEOTIDE SEQUENCE</scope>
    <source>
        <strain evidence="1">ChiSxjej5B17-1746</strain>
    </source>
</reference>
<dbReference type="EMBL" id="DXGI01000213">
    <property type="protein sequence ID" value="HIW78644.1"/>
    <property type="molecule type" value="Genomic_DNA"/>
</dbReference>
<dbReference type="AlphaFoldDB" id="A0A9D1U8I2"/>
<reference evidence="1" key="1">
    <citation type="journal article" date="2021" name="PeerJ">
        <title>Extensive microbial diversity within the chicken gut microbiome revealed by metagenomics and culture.</title>
        <authorList>
            <person name="Gilroy R."/>
            <person name="Ravi A."/>
            <person name="Getino M."/>
            <person name="Pursley I."/>
            <person name="Horton D.L."/>
            <person name="Alikhan N.F."/>
            <person name="Baker D."/>
            <person name="Gharbi K."/>
            <person name="Hall N."/>
            <person name="Watson M."/>
            <person name="Adriaenssens E.M."/>
            <person name="Foster-Nyarko E."/>
            <person name="Jarju S."/>
            <person name="Secka A."/>
            <person name="Antonio M."/>
            <person name="Oren A."/>
            <person name="Chaudhuri R.R."/>
            <person name="La Ragione R."/>
            <person name="Hildebrand F."/>
            <person name="Pallen M.J."/>
        </authorList>
    </citation>
    <scope>NUCLEOTIDE SEQUENCE</scope>
    <source>
        <strain evidence="1">ChiSxjej5B17-1746</strain>
    </source>
</reference>
<gene>
    <name evidence="1" type="ORF">H9874_05815</name>
</gene>
<dbReference type="Proteomes" id="UP000824264">
    <property type="component" value="Unassembled WGS sequence"/>
</dbReference>
<evidence type="ECO:0000313" key="2">
    <source>
        <dbReference type="Proteomes" id="UP000824264"/>
    </source>
</evidence>
<protein>
    <submittedName>
        <fullName evidence="1">Alpha/beta hydrolase</fullName>
    </submittedName>
</protein>
<evidence type="ECO:0000313" key="1">
    <source>
        <dbReference type="EMBL" id="HIW78644.1"/>
    </source>
</evidence>
<accession>A0A9D1U8I2</accession>